<dbReference type="AlphaFoldDB" id="A0A7J5TSX0"/>
<dbReference type="InterPro" id="IPR036390">
    <property type="entry name" value="WH_DNA-bd_sf"/>
</dbReference>
<evidence type="ECO:0000256" key="2">
    <source>
        <dbReference type="SAM" id="MobiDB-lite"/>
    </source>
</evidence>
<dbReference type="EMBL" id="WELI01000014">
    <property type="protein sequence ID" value="KAB7726619.1"/>
    <property type="molecule type" value="Genomic_DNA"/>
</dbReference>
<feature type="compositionally biased region" description="Polar residues" evidence="2">
    <location>
        <begin position="331"/>
        <end position="348"/>
    </location>
</feature>
<evidence type="ECO:0000259" key="3">
    <source>
        <dbReference type="Pfam" id="PF01051"/>
    </source>
</evidence>
<comment type="similarity">
    <text evidence="1">Belongs to the initiator RepB protein family.</text>
</comment>
<dbReference type="GO" id="GO:0003887">
    <property type="term" value="F:DNA-directed DNA polymerase activity"/>
    <property type="evidence" value="ECO:0007669"/>
    <property type="project" value="InterPro"/>
</dbReference>
<dbReference type="Gene3D" id="1.10.10.10">
    <property type="entry name" value="Winged helix-like DNA-binding domain superfamily/Winged helix DNA-binding domain"/>
    <property type="match status" value="2"/>
</dbReference>
<reference evidence="4 5" key="1">
    <citation type="submission" date="2019-10" db="EMBL/GenBank/DDBJ databases">
        <title>Rudanella paleaurantiibacter sp. nov., isolated from sludge.</title>
        <authorList>
            <person name="Xu S.Q."/>
        </authorList>
    </citation>
    <scope>NUCLEOTIDE SEQUENCE [LARGE SCALE GENOMIC DNA]</scope>
    <source>
        <strain evidence="4 5">HX-22-17</strain>
    </source>
</reference>
<dbReference type="GO" id="GO:0006270">
    <property type="term" value="P:DNA replication initiation"/>
    <property type="evidence" value="ECO:0007669"/>
    <property type="project" value="InterPro"/>
</dbReference>
<feature type="domain" description="Initiator Rep protein WH1" evidence="3">
    <location>
        <begin position="22"/>
        <end position="165"/>
    </location>
</feature>
<dbReference type="Pfam" id="PF21205">
    <property type="entry name" value="Rep3_C"/>
    <property type="match status" value="1"/>
</dbReference>
<feature type="region of interest" description="Disordered" evidence="2">
    <location>
        <begin position="327"/>
        <end position="349"/>
    </location>
</feature>
<evidence type="ECO:0000313" key="4">
    <source>
        <dbReference type="EMBL" id="KAB7726619.1"/>
    </source>
</evidence>
<name>A0A7J5TSX0_9BACT</name>
<evidence type="ECO:0000313" key="5">
    <source>
        <dbReference type="Proteomes" id="UP000488299"/>
    </source>
</evidence>
<organism evidence="4 5">
    <name type="scientific">Rudanella paleaurantiibacter</name>
    <dbReference type="NCBI Taxonomy" id="2614655"/>
    <lineage>
        <taxon>Bacteria</taxon>
        <taxon>Pseudomonadati</taxon>
        <taxon>Bacteroidota</taxon>
        <taxon>Cytophagia</taxon>
        <taxon>Cytophagales</taxon>
        <taxon>Cytophagaceae</taxon>
        <taxon>Rudanella</taxon>
    </lineage>
</organism>
<dbReference type="Proteomes" id="UP000488299">
    <property type="component" value="Unassembled WGS sequence"/>
</dbReference>
<proteinExistence type="inferred from homology"/>
<gene>
    <name evidence="4" type="ORF">F5984_23620</name>
</gene>
<dbReference type="InterPro" id="IPR000525">
    <property type="entry name" value="Initiator_Rep_WH1"/>
</dbReference>
<dbReference type="RefSeq" id="WP_152126692.1">
    <property type="nucleotide sequence ID" value="NZ_WELI01000014.1"/>
</dbReference>
<sequence>MAKTTDANALTLFDFTRHTTNYQPNILTLSKQEFTELEKKIVVLVVNRIGLMAVKKELPMGLNVTVHIPFSELTKVRYDQIAAAAESLQLKRIGYRRDKEEQFDYIIPFPRIRSLIENGRRVIELTMFADVIPYFAELGQRYTKYDIDVMLSLSSVYAQRLFEIVSMFYHRGQREFIYDIAELRLVLNVPDSYSYNDFRKNVLSVAQRELQNKAQLIIDWEPARKEGKRIVALKFFIKTTEQIAAEAVEQDRRQIRDMPLHEAIQIAYKLMSDYKLKDWQKDIIVSDIEKLETLFRVHSELSNGVRSNVKNPTAYLVKSLGLDQVRENKSQKSTQKQHPQGTGTQLSFIANGPDIRTGTTCSVGDLLGGLFPFSNSPEEGR</sequence>
<protein>
    <submittedName>
        <fullName evidence="4">RepB family plasmid replication initiator protein</fullName>
    </submittedName>
</protein>
<evidence type="ECO:0000256" key="1">
    <source>
        <dbReference type="ARBA" id="ARBA00038283"/>
    </source>
</evidence>
<dbReference type="SUPFAM" id="SSF46785">
    <property type="entry name" value="Winged helix' DNA-binding domain"/>
    <property type="match status" value="2"/>
</dbReference>
<dbReference type="Pfam" id="PF01051">
    <property type="entry name" value="Rep3_N"/>
    <property type="match status" value="1"/>
</dbReference>
<dbReference type="InterPro" id="IPR036388">
    <property type="entry name" value="WH-like_DNA-bd_sf"/>
</dbReference>
<keyword evidence="5" id="KW-1185">Reference proteome</keyword>
<accession>A0A7J5TSX0</accession>
<comment type="caution">
    <text evidence="4">The sequence shown here is derived from an EMBL/GenBank/DDBJ whole genome shotgun (WGS) entry which is preliminary data.</text>
</comment>